<protein>
    <recommendedName>
        <fullName evidence="11">Complex III subunit 9</fullName>
    </recommendedName>
</protein>
<dbReference type="Proteomes" id="UP000050761">
    <property type="component" value="Unassembled WGS sequence"/>
</dbReference>
<reference evidence="14" key="2">
    <citation type="submission" date="2019-09" db="UniProtKB">
        <authorList>
            <consortium name="WormBaseParasite"/>
        </authorList>
    </citation>
    <scope>IDENTIFICATION</scope>
</reference>
<keyword evidence="10" id="KW-0472">Membrane</keyword>
<keyword evidence="4 11" id="KW-0679">Respiratory chain</keyword>
<dbReference type="Pfam" id="PF05365">
    <property type="entry name" value="UCR_UQCRX_QCR9"/>
    <property type="match status" value="1"/>
</dbReference>
<keyword evidence="8" id="KW-1133">Transmembrane helix</keyword>
<keyword evidence="9 11" id="KW-0496">Mitochondrion</keyword>
<evidence type="ECO:0000256" key="9">
    <source>
        <dbReference type="ARBA" id="ARBA00023128"/>
    </source>
</evidence>
<dbReference type="SUPFAM" id="SSF81514">
    <property type="entry name" value="Subunit X (non-heme 7 kDa protein) of cytochrome bc1 complex (Ubiquinol-cytochrome c reductase)"/>
    <property type="match status" value="1"/>
</dbReference>
<evidence type="ECO:0000256" key="2">
    <source>
        <dbReference type="ARBA" id="ARBA00007856"/>
    </source>
</evidence>
<comment type="function">
    <text evidence="11">Component of the ubiquinol-cytochrome c oxidoreductase, a multisubunit transmembrane complex that is part of the mitochondrial electron transport chain which drives oxidative phosphorylation. The complex plays an important role in the uptake of multiple carbon sources present in different host niches.</text>
</comment>
<keyword evidence="5" id="KW-0812">Transmembrane</keyword>
<keyword evidence="7 11" id="KW-0249">Electron transport</keyword>
<evidence type="ECO:0000256" key="4">
    <source>
        <dbReference type="ARBA" id="ARBA00022660"/>
    </source>
</evidence>
<evidence type="ECO:0000256" key="7">
    <source>
        <dbReference type="ARBA" id="ARBA00022982"/>
    </source>
</evidence>
<dbReference type="Gene3D" id="1.20.5.260">
    <property type="entry name" value="Cytochrome b-c1 complex subunit 9"/>
    <property type="match status" value="1"/>
</dbReference>
<organism evidence="13 14">
    <name type="scientific">Heligmosomoides polygyrus</name>
    <name type="common">Parasitic roundworm</name>
    <dbReference type="NCBI Taxonomy" id="6339"/>
    <lineage>
        <taxon>Eukaryota</taxon>
        <taxon>Metazoa</taxon>
        <taxon>Ecdysozoa</taxon>
        <taxon>Nematoda</taxon>
        <taxon>Chromadorea</taxon>
        <taxon>Rhabditida</taxon>
        <taxon>Rhabditina</taxon>
        <taxon>Rhabditomorpha</taxon>
        <taxon>Strongyloidea</taxon>
        <taxon>Heligmosomidae</taxon>
        <taxon>Heligmosomoides</taxon>
    </lineage>
</organism>
<dbReference type="InterPro" id="IPR008027">
    <property type="entry name" value="QCR9"/>
</dbReference>
<evidence type="ECO:0000313" key="14">
    <source>
        <dbReference type="WBParaSite" id="HPBE_0001541601-mRNA-1"/>
    </source>
</evidence>
<evidence type="ECO:0000256" key="3">
    <source>
        <dbReference type="ARBA" id="ARBA00022448"/>
    </source>
</evidence>
<evidence type="ECO:0000256" key="11">
    <source>
        <dbReference type="RuleBase" id="RU368056"/>
    </source>
</evidence>
<dbReference type="GO" id="GO:0006122">
    <property type="term" value="P:mitochondrial electron transport, ubiquinol to cytochrome c"/>
    <property type="evidence" value="ECO:0007669"/>
    <property type="project" value="UniProtKB-UniRule"/>
</dbReference>
<evidence type="ECO:0000313" key="13">
    <source>
        <dbReference type="Proteomes" id="UP000050761"/>
    </source>
</evidence>
<proteinExistence type="inferred from homology"/>
<comment type="subcellular location">
    <subcellularLocation>
        <location evidence="1 11">Mitochondrion inner membrane</location>
        <topology evidence="1 11">Single-pass membrane protein</topology>
    </subcellularLocation>
</comment>
<comment type="subunit">
    <text evidence="11">Component of the ubiquinol-cytochrome c oxidoreductase (cytochrome b-c1 complex, complex III, CIII), a multisubunit enzyme composed of 3 respiratory subunits cytochrome b, cytochrome c1 and Rieske protein, 2 core protein subunits, and additional low-molecular weight protein subunits.</text>
</comment>
<evidence type="ECO:0000256" key="8">
    <source>
        <dbReference type="ARBA" id="ARBA00022989"/>
    </source>
</evidence>
<keyword evidence="13" id="KW-1185">Reference proteome</keyword>
<sequence>MSVGSLVYQNIKRWFSSLVLAATVRAFAIKYTFDANTDTYWDNINAGKQCKHIKAKMNEQRVVNTLTTI</sequence>
<dbReference type="WBParaSite" id="HPBE_0001541601-mRNA-1">
    <property type="protein sequence ID" value="HPBE_0001541601-mRNA-1"/>
    <property type="gene ID" value="HPBE_0001541601"/>
</dbReference>
<dbReference type="GO" id="GO:0045275">
    <property type="term" value="C:respiratory chain complex III"/>
    <property type="evidence" value="ECO:0007669"/>
    <property type="project" value="UniProtKB-UniRule"/>
</dbReference>
<dbReference type="OrthoDB" id="44067at2759"/>
<comment type="similarity">
    <text evidence="2 11">Belongs to the UQCR10/QCR9 family.</text>
</comment>
<gene>
    <name evidence="12" type="ORF">HPBE_LOCUS15415</name>
</gene>
<accession>A0A3P8AZV6</accession>
<evidence type="ECO:0000256" key="1">
    <source>
        <dbReference type="ARBA" id="ARBA00004434"/>
    </source>
</evidence>
<evidence type="ECO:0000256" key="6">
    <source>
        <dbReference type="ARBA" id="ARBA00022792"/>
    </source>
</evidence>
<dbReference type="AlphaFoldDB" id="A0A183G2B0"/>
<dbReference type="InterPro" id="IPR036656">
    <property type="entry name" value="QCR9_sf"/>
</dbReference>
<dbReference type="EMBL" id="UZAH01028842">
    <property type="protein sequence ID" value="VDP02708.1"/>
    <property type="molecule type" value="Genomic_DNA"/>
</dbReference>
<evidence type="ECO:0000313" key="12">
    <source>
        <dbReference type="EMBL" id="VDP02708.1"/>
    </source>
</evidence>
<dbReference type="GO" id="GO:0005743">
    <property type="term" value="C:mitochondrial inner membrane"/>
    <property type="evidence" value="ECO:0007669"/>
    <property type="project" value="UniProtKB-SubCell"/>
</dbReference>
<keyword evidence="3 11" id="KW-0813">Transport</keyword>
<accession>A0A183G2B0</accession>
<dbReference type="FunFam" id="1.20.5.260:FF:000001">
    <property type="entry name" value="Cytochrome b-c1 complex subunit 9"/>
    <property type="match status" value="1"/>
</dbReference>
<keyword evidence="6 11" id="KW-0999">Mitochondrion inner membrane</keyword>
<name>A0A183G2B0_HELPZ</name>
<reference evidence="12 13" key="1">
    <citation type="submission" date="2018-11" db="EMBL/GenBank/DDBJ databases">
        <authorList>
            <consortium name="Pathogen Informatics"/>
        </authorList>
    </citation>
    <scope>NUCLEOTIDE SEQUENCE [LARGE SCALE GENOMIC DNA]</scope>
</reference>
<evidence type="ECO:0000256" key="5">
    <source>
        <dbReference type="ARBA" id="ARBA00022692"/>
    </source>
</evidence>
<evidence type="ECO:0000256" key="10">
    <source>
        <dbReference type="ARBA" id="ARBA00023136"/>
    </source>
</evidence>